<protein>
    <submittedName>
        <fullName evidence="2">Uncharacterized protein</fullName>
    </submittedName>
</protein>
<feature type="transmembrane region" description="Helical" evidence="1">
    <location>
        <begin position="16"/>
        <end position="37"/>
    </location>
</feature>
<reference evidence="2 3" key="1">
    <citation type="submission" date="2018-08" db="EMBL/GenBank/DDBJ databases">
        <title>Fibrisoma montanum sp. nov., isolated from Danxia mountain soil.</title>
        <authorList>
            <person name="Huang Y."/>
        </authorList>
    </citation>
    <scope>NUCLEOTIDE SEQUENCE [LARGE SCALE GENOMIC DNA]</scope>
    <source>
        <strain evidence="2 3">HYT19</strain>
    </source>
</reference>
<dbReference type="Proteomes" id="UP000283523">
    <property type="component" value="Unassembled WGS sequence"/>
</dbReference>
<keyword evidence="1" id="KW-0812">Transmembrane</keyword>
<keyword evidence="1" id="KW-0472">Membrane</keyword>
<comment type="caution">
    <text evidence="2">The sequence shown here is derived from an EMBL/GenBank/DDBJ whole genome shotgun (WGS) entry which is preliminary data.</text>
</comment>
<keyword evidence="3" id="KW-1185">Reference proteome</keyword>
<keyword evidence="1" id="KW-1133">Transmembrane helix</keyword>
<dbReference type="RefSeq" id="WP_119670275.1">
    <property type="nucleotide sequence ID" value="NZ_QXED01000007.1"/>
</dbReference>
<proteinExistence type="predicted"/>
<accession>A0A418M359</accession>
<dbReference type="OrthoDB" id="953809at2"/>
<evidence type="ECO:0000313" key="3">
    <source>
        <dbReference type="Proteomes" id="UP000283523"/>
    </source>
</evidence>
<evidence type="ECO:0000313" key="2">
    <source>
        <dbReference type="EMBL" id="RIV19990.1"/>
    </source>
</evidence>
<dbReference type="AlphaFoldDB" id="A0A418M359"/>
<name>A0A418M359_9BACT</name>
<dbReference type="EMBL" id="QXED01000007">
    <property type="protein sequence ID" value="RIV19990.1"/>
    <property type="molecule type" value="Genomic_DNA"/>
</dbReference>
<sequence>MNTATNVLRSLGCTVYAFQFIKVNFLPIFGLGLVAAFGRAIQLKAFGPISPLTHTSLEVVIESARILLFFYALGLTNVRTGFTKLAQFVKDKAGRSAGWRLAVKNLRERWLTMLINFVAFLLIAWLFNALINHIAYETCLYITLQSRQLLSEHSSEWVLILFFKNISVIPFTLIFQAILILWLTNRLPTSLT</sequence>
<evidence type="ECO:0000256" key="1">
    <source>
        <dbReference type="SAM" id="Phobius"/>
    </source>
</evidence>
<gene>
    <name evidence="2" type="ORF">DYU11_24045</name>
</gene>
<feature type="transmembrane region" description="Helical" evidence="1">
    <location>
        <begin position="157"/>
        <end position="183"/>
    </location>
</feature>
<feature type="transmembrane region" description="Helical" evidence="1">
    <location>
        <begin position="110"/>
        <end position="131"/>
    </location>
</feature>
<organism evidence="2 3">
    <name type="scientific">Fibrisoma montanum</name>
    <dbReference type="NCBI Taxonomy" id="2305895"/>
    <lineage>
        <taxon>Bacteria</taxon>
        <taxon>Pseudomonadati</taxon>
        <taxon>Bacteroidota</taxon>
        <taxon>Cytophagia</taxon>
        <taxon>Cytophagales</taxon>
        <taxon>Spirosomataceae</taxon>
        <taxon>Fibrisoma</taxon>
    </lineage>
</organism>